<dbReference type="Gene3D" id="1.10.150.50">
    <property type="entry name" value="Transcription Factor, Ets-1"/>
    <property type="match status" value="1"/>
</dbReference>
<dbReference type="SUPFAM" id="SSF47769">
    <property type="entry name" value="SAM/Pointed domain"/>
    <property type="match status" value="1"/>
</dbReference>
<dbReference type="WBParaSite" id="EVEC_0000425601-mRNA-1">
    <property type="protein sequence ID" value="EVEC_0000425601-mRNA-1"/>
    <property type="gene ID" value="EVEC_0000425601"/>
</dbReference>
<sequence length="465" mass="53285">MDRELIRKNCRCARNIFELFKPIGMEDVCKYFIAVKITQLNALSQMNERDLRSLGLKTGPRKKIIEVIRILKDELPNIKLNRKDSGIGSSYGKEENIQRPCNAASEQDLFYKKAQRELEHCQKELAELRLQVARAQREVKRKKEIFDTIGETAELVAGLQVRCRQKRVSMEVQYHVNELFGLFSLIHDSLAPGTEETTNSETESKETYAKKDVRQEPLPLKTQEELRNRECSRQDEDSNKERVFYSNYYTPSPNARGEFIFDFGGRNARMLSSLMLFEKKVYLNFLVTPTRSRWKNESQLACSPSQKYSHVRQLDPPYHYHGGGFRAGGENCNVAGPSHLAQVVPMVCQARQINASPVHDTRARFPHCTVYSPTGTSSPVKGIGMRFRTPNMVYPSHPCSPVNGHFATDEVNRTFAGFSPYHCAQQTEFCYYTPMGPCGQFTNNSGIPFPRLPYPDRIACRPYQH</sequence>
<reference evidence="6" key="1">
    <citation type="submission" date="2017-02" db="UniProtKB">
        <authorList>
            <consortium name="WormBaseParasite"/>
        </authorList>
    </citation>
    <scope>IDENTIFICATION</scope>
</reference>
<protein>
    <submittedName>
        <fullName evidence="6">SAM domain-containing protein</fullName>
    </submittedName>
</protein>
<organism evidence="6">
    <name type="scientific">Enterobius vermicularis</name>
    <name type="common">Human pinworm</name>
    <dbReference type="NCBI Taxonomy" id="51028"/>
    <lineage>
        <taxon>Eukaryota</taxon>
        <taxon>Metazoa</taxon>
        <taxon>Ecdysozoa</taxon>
        <taxon>Nematoda</taxon>
        <taxon>Chromadorea</taxon>
        <taxon>Rhabditida</taxon>
        <taxon>Spirurina</taxon>
        <taxon>Oxyuridomorpha</taxon>
        <taxon>Oxyuroidea</taxon>
        <taxon>Oxyuridae</taxon>
        <taxon>Enterobius</taxon>
    </lineage>
</organism>
<dbReference type="InterPro" id="IPR013761">
    <property type="entry name" value="SAM/pointed_sf"/>
</dbReference>
<evidence type="ECO:0000313" key="4">
    <source>
        <dbReference type="EMBL" id="VDD89100.1"/>
    </source>
</evidence>
<feature type="region of interest" description="Disordered" evidence="2">
    <location>
        <begin position="192"/>
        <end position="237"/>
    </location>
</feature>
<dbReference type="Pfam" id="PF07647">
    <property type="entry name" value="SAM_2"/>
    <property type="match status" value="1"/>
</dbReference>
<evidence type="ECO:0000256" key="1">
    <source>
        <dbReference type="SAM" id="Coils"/>
    </source>
</evidence>
<feature type="compositionally biased region" description="Basic and acidic residues" evidence="2">
    <location>
        <begin position="202"/>
        <end position="215"/>
    </location>
</feature>
<dbReference type="Proteomes" id="UP000274131">
    <property type="component" value="Unassembled WGS sequence"/>
</dbReference>
<gene>
    <name evidence="4" type="ORF">EVEC_LOCUS3964</name>
</gene>
<proteinExistence type="predicted"/>
<name>A0A0N4V2M4_ENTVE</name>
<reference evidence="4 5" key="2">
    <citation type="submission" date="2018-10" db="EMBL/GenBank/DDBJ databases">
        <authorList>
            <consortium name="Pathogen Informatics"/>
        </authorList>
    </citation>
    <scope>NUCLEOTIDE SEQUENCE [LARGE SCALE GENOMIC DNA]</scope>
</reference>
<accession>A0A0N4V2M4</accession>
<keyword evidence="1" id="KW-0175">Coiled coil</keyword>
<evidence type="ECO:0000256" key="2">
    <source>
        <dbReference type="SAM" id="MobiDB-lite"/>
    </source>
</evidence>
<feature type="domain" description="SAM" evidence="3">
    <location>
        <begin position="18"/>
        <end position="71"/>
    </location>
</feature>
<evidence type="ECO:0000259" key="3">
    <source>
        <dbReference type="Pfam" id="PF07647"/>
    </source>
</evidence>
<feature type="coiled-coil region" evidence="1">
    <location>
        <begin position="111"/>
        <end position="145"/>
    </location>
</feature>
<feature type="compositionally biased region" description="Basic and acidic residues" evidence="2">
    <location>
        <begin position="222"/>
        <end position="237"/>
    </location>
</feature>
<dbReference type="EMBL" id="UXUI01007726">
    <property type="protein sequence ID" value="VDD89100.1"/>
    <property type="molecule type" value="Genomic_DNA"/>
</dbReference>
<keyword evidence="5" id="KW-1185">Reference proteome</keyword>
<evidence type="ECO:0000313" key="6">
    <source>
        <dbReference type="WBParaSite" id="EVEC_0000425601-mRNA-1"/>
    </source>
</evidence>
<evidence type="ECO:0000313" key="5">
    <source>
        <dbReference type="Proteomes" id="UP000274131"/>
    </source>
</evidence>
<dbReference type="AlphaFoldDB" id="A0A0N4V2M4"/>
<dbReference type="InterPro" id="IPR001660">
    <property type="entry name" value="SAM"/>
</dbReference>